<proteinExistence type="predicted"/>
<evidence type="ECO:0008006" key="3">
    <source>
        <dbReference type="Google" id="ProtNLM"/>
    </source>
</evidence>
<gene>
    <name evidence="1" type="ordered locus">Plav_0295</name>
</gene>
<dbReference type="STRING" id="402881.Plav_0295"/>
<dbReference type="SUPFAM" id="SSF48371">
    <property type="entry name" value="ARM repeat"/>
    <property type="match status" value="1"/>
</dbReference>
<name>A7HPT5_PARL1</name>
<dbReference type="EMBL" id="CP000774">
    <property type="protein sequence ID" value="ABS61918.1"/>
    <property type="molecule type" value="Genomic_DNA"/>
</dbReference>
<dbReference type="InterPro" id="IPR016024">
    <property type="entry name" value="ARM-type_fold"/>
</dbReference>
<keyword evidence="2" id="KW-1185">Reference proteome</keyword>
<protein>
    <recommendedName>
        <fullName evidence="3">DUF2336 domain-containing protein</fullName>
    </recommendedName>
</protein>
<dbReference type="KEGG" id="pla:Plav_0295"/>
<dbReference type="InterPro" id="IPR019285">
    <property type="entry name" value="DUF2336"/>
</dbReference>
<dbReference type="Proteomes" id="UP000006377">
    <property type="component" value="Chromosome"/>
</dbReference>
<evidence type="ECO:0000313" key="2">
    <source>
        <dbReference type="Proteomes" id="UP000006377"/>
    </source>
</evidence>
<evidence type="ECO:0000313" key="1">
    <source>
        <dbReference type="EMBL" id="ABS61918.1"/>
    </source>
</evidence>
<reference evidence="1 2" key="1">
    <citation type="journal article" date="2011" name="Stand. Genomic Sci.">
        <title>Complete genome sequence of Parvibaculum lavamentivorans type strain (DS-1(T)).</title>
        <authorList>
            <person name="Schleheck D."/>
            <person name="Weiss M."/>
            <person name="Pitluck S."/>
            <person name="Bruce D."/>
            <person name="Land M.L."/>
            <person name="Han S."/>
            <person name="Saunders E."/>
            <person name="Tapia R."/>
            <person name="Detter C."/>
            <person name="Brettin T."/>
            <person name="Han J."/>
            <person name="Woyke T."/>
            <person name="Goodwin L."/>
            <person name="Pennacchio L."/>
            <person name="Nolan M."/>
            <person name="Cook A.M."/>
            <person name="Kjelleberg S."/>
            <person name="Thomas T."/>
        </authorList>
    </citation>
    <scope>NUCLEOTIDE SEQUENCE [LARGE SCALE GENOMIC DNA]</scope>
    <source>
        <strain evidence="2">DS-1 / DSM 13023 / NCIMB 13966</strain>
    </source>
</reference>
<dbReference type="AlphaFoldDB" id="A7HPT5"/>
<dbReference type="HOGENOM" id="CLU_653276_0_0_5"/>
<dbReference type="OrthoDB" id="7888976at2"/>
<dbReference type="InterPro" id="IPR011989">
    <property type="entry name" value="ARM-like"/>
</dbReference>
<dbReference type="eggNOG" id="COG5330">
    <property type="taxonomic scope" value="Bacteria"/>
</dbReference>
<sequence length="444" mass="48906">MAPKLVSAFLLPPFHGSAMAPGLLSRLFGRRKLPPELRYEDARQVLESHQSAMKRELAGRADAPPEALYYLACDDDLKVRSLVAANPAAPAQANELLRTDGDAEVREELARKIARLMPDMPATERSALQQRTVALLDRLAEDELPRVRAIISYELAHCPTISRRLARRLADDVEIAVCGPMLKYSPLLSDEDLIEIIATSRVEGAVEAIAQRENLSMRVSDAVVATLDIPAVAQLLANPSAEIREETLESVIARAAGIEAWHRPLVMRTELSLRAVRRIATFVSRSLIDELANRHALDEEISLWLKLRAKAAIDRDTEGAEPQVARDTIREAYDAGRLGDEQVVEAATMSQKPSVVLALSLLSGVPSASIEAVIAAQSGGGITALCWTAGLSMRTALAIQTYIAHVPRETVVLPRDGIDYPMDEAEMRWHLQYFGIEMARRRQR</sequence>
<dbReference type="Gene3D" id="1.25.10.10">
    <property type="entry name" value="Leucine-rich Repeat Variant"/>
    <property type="match status" value="1"/>
</dbReference>
<organism evidence="1 2">
    <name type="scientific">Parvibaculum lavamentivorans (strain DS-1 / DSM 13023 / NCIMB 13966)</name>
    <dbReference type="NCBI Taxonomy" id="402881"/>
    <lineage>
        <taxon>Bacteria</taxon>
        <taxon>Pseudomonadati</taxon>
        <taxon>Pseudomonadota</taxon>
        <taxon>Alphaproteobacteria</taxon>
        <taxon>Hyphomicrobiales</taxon>
        <taxon>Parvibaculaceae</taxon>
        <taxon>Parvibaculum</taxon>
    </lineage>
</organism>
<dbReference type="Pfam" id="PF10098">
    <property type="entry name" value="DUF2336"/>
    <property type="match status" value="1"/>
</dbReference>
<accession>A7HPT5</accession>